<comment type="caution">
    <text evidence="5">The sequence shown here is derived from an EMBL/GenBank/DDBJ whole genome shotgun (WGS) entry which is preliminary data.</text>
</comment>
<dbReference type="PANTHER" id="PTHR47424:SF6">
    <property type="entry name" value="PROLINE UTILIZATION TRANS-ACTIVATOR"/>
    <property type="match status" value="1"/>
</dbReference>
<dbReference type="SMART" id="SM00906">
    <property type="entry name" value="Fungal_trans"/>
    <property type="match status" value="1"/>
</dbReference>
<dbReference type="AlphaFoldDB" id="A0A179FHK6"/>
<dbReference type="GeneID" id="28849274"/>
<keyword evidence="6" id="KW-1185">Reference proteome</keyword>
<dbReference type="GO" id="GO:0003677">
    <property type="term" value="F:DNA binding"/>
    <property type="evidence" value="ECO:0007669"/>
    <property type="project" value="InterPro"/>
</dbReference>
<feature type="domain" description="Xylanolytic transcriptional activator regulatory" evidence="4">
    <location>
        <begin position="310"/>
        <end position="375"/>
    </location>
</feature>
<dbReference type="OrthoDB" id="3266505at2759"/>
<evidence type="ECO:0000259" key="4">
    <source>
        <dbReference type="SMART" id="SM00906"/>
    </source>
</evidence>
<protein>
    <submittedName>
        <fullName evidence="5">N-terminal binuclear Zn cluster-containing/DNA binding domain-containing protein</fullName>
    </submittedName>
</protein>
<dbReference type="PANTHER" id="PTHR47424">
    <property type="entry name" value="REGULATORY PROTEIN GAL4"/>
    <property type="match status" value="1"/>
</dbReference>
<dbReference type="InterPro" id="IPR007219">
    <property type="entry name" value="XnlR_reg_dom"/>
</dbReference>
<name>A0A179FHK6_METCM</name>
<dbReference type="CDD" id="cd12148">
    <property type="entry name" value="fungal_TF_MHR"/>
    <property type="match status" value="1"/>
</dbReference>
<evidence type="ECO:0000256" key="3">
    <source>
        <dbReference type="ARBA" id="ARBA00023242"/>
    </source>
</evidence>
<dbReference type="KEGG" id="pchm:VFPPC_06211"/>
<sequence length="651" mass="72228">MLCASNSRDCVYPVIVDKVSVPRTELEELRRKVDIFEKLLAEGLLDHERQQSIGRFGTDSEVSPSTSRLLDASQLKISASEESPDGILTKLEPSESQGIGTPARLFEDSDGIGRYLGESSGAAFLGHLKERLTAAILLAQQDQPALSTEQALSNLGHPIYDYPPLKDLAVNPFWLPSDATLTAGMAMLRDIVQDGPGNWPSGGIYWWGDLETLPARPPLSMMPAGDAIEYRYLAFYNAGLALVSEAAALWRPRDQESQEFCDLTTGDQYYARANMLAGNPLNVKGRTIKDVAALGMLALYLIEICAQDAAYMCITTAIHLSIALGAHRLWADERSKRIFWSTYIVDRWLSCLLGRPHSISDDDIHLPLPENAPSLPPAAGLRAHVELSRISGHVVKNTHHKAGARTNDLEPEHTIQKLEAWKHSLPPELQLSKDGTSNDVACSLLHMRRNQLFIVALRPYFYSAIETRLASCRVQSPPPRPSSQFEHLKRCVAAGRRNIRLAAGLVGRRMMLHPIGHYIFNAGICIILGNLVLSHEISPEQIEADNRDIEFAIQREAETFPPDTDDPASLADILRELQALAGKLTTAPSVCQYDVEVAESYLLPQQQQQLTQEIEQFSAQVGENNMLYDELMGWMGDNWPMYDVAYMGEQP</sequence>
<keyword evidence="2" id="KW-0804">Transcription</keyword>
<evidence type="ECO:0000313" key="5">
    <source>
        <dbReference type="EMBL" id="OAQ65036.1"/>
    </source>
</evidence>
<proteinExistence type="predicted"/>
<evidence type="ECO:0000256" key="2">
    <source>
        <dbReference type="ARBA" id="ARBA00023163"/>
    </source>
</evidence>
<dbReference type="EMBL" id="LSBJ02000005">
    <property type="protein sequence ID" value="OAQ65036.1"/>
    <property type="molecule type" value="Genomic_DNA"/>
</dbReference>
<dbReference type="Proteomes" id="UP000078397">
    <property type="component" value="Unassembled WGS sequence"/>
</dbReference>
<evidence type="ECO:0000256" key="1">
    <source>
        <dbReference type="ARBA" id="ARBA00023015"/>
    </source>
</evidence>
<reference evidence="5 6" key="1">
    <citation type="journal article" date="2016" name="PLoS Pathog.">
        <title>Biosynthesis of antibiotic leucinostatins in bio-control fungus Purpureocillium lilacinum and their inhibition on phytophthora revealed by genome mining.</title>
        <authorList>
            <person name="Wang G."/>
            <person name="Liu Z."/>
            <person name="Lin R."/>
            <person name="Li E."/>
            <person name="Mao Z."/>
            <person name="Ling J."/>
            <person name="Yang Y."/>
            <person name="Yin W.B."/>
            <person name="Xie B."/>
        </authorList>
    </citation>
    <scope>NUCLEOTIDE SEQUENCE [LARGE SCALE GENOMIC DNA]</scope>
    <source>
        <strain evidence="5">170</strain>
    </source>
</reference>
<dbReference type="InterPro" id="IPR051127">
    <property type="entry name" value="Fungal_SecMet_Regulators"/>
</dbReference>
<dbReference type="RefSeq" id="XP_018142350.1">
    <property type="nucleotide sequence ID" value="XM_018285280.1"/>
</dbReference>
<keyword evidence="3" id="KW-0539">Nucleus</keyword>
<accession>A0A179FHK6</accession>
<keyword evidence="1" id="KW-0805">Transcription regulation</keyword>
<dbReference type="Pfam" id="PF04082">
    <property type="entry name" value="Fungal_trans"/>
    <property type="match status" value="1"/>
</dbReference>
<dbReference type="GO" id="GO:0006351">
    <property type="term" value="P:DNA-templated transcription"/>
    <property type="evidence" value="ECO:0007669"/>
    <property type="project" value="InterPro"/>
</dbReference>
<organism evidence="5 6">
    <name type="scientific">Pochonia chlamydosporia 170</name>
    <dbReference type="NCBI Taxonomy" id="1380566"/>
    <lineage>
        <taxon>Eukaryota</taxon>
        <taxon>Fungi</taxon>
        <taxon>Dikarya</taxon>
        <taxon>Ascomycota</taxon>
        <taxon>Pezizomycotina</taxon>
        <taxon>Sordariomycetes</taxon>
        <taxon>Hypocreomycetidae</taxon>
        <taxon>Hypocreales</taxon>
        <taxon>Clavicipitaceae</taxon>
        <taxon>Pochonia</taxon>
    </lineage>
</organism>
<dbReference type="STRING" id="1380566.A0A179FHK6"/>
<gene>
    <name evidence="5" type="ORF">VFPPC_06211</name>
</gene>
<evidence type="ECO:0000313" key="6">
    <source>
        <dbReference type="Proteomes" id="UP000078397"/>
    </source>
</evidence>
<dbReference type="GO" id="GO:0008270">
    <property type="term" value="F:zinc ion binding"/>
    <property type="evidence" value="ECO:0007669"/>
    <property type="project" value="InterPro"/>
</dbReference>